<dbReference type="SUPFAM" id="SSF53649">
    <property type="entry name" value="Alkaline phosphatase-like"/>
    <property type="match status" value="1"/>
</dbReference>
<gene>
    <name evidence="7" type="ORF">RI844_02635</name>
</gene>
<protein>
    <submittedName>
        <fullName evidence="7">Arylsulfatase</fullName>
    </submittedName>
</protein>
<evidence type="ECO:0000256" key="2">
    <source>
        <dbReference type="ARBA" id="ARBA00022723"/>
    </source>
</evidence>
<feature type="signal peptide" evidence="5">
    <location>
        <begin position="1"/>
        <end position="24"/>
    </location>
</feature>
<evidence type="ECO:0000313" key="8">
    <source>
        <dbReference type="Proteomes" id="UP001301442"/>
    </source>
</evidence>
<dbReference type="PANTHER" id="PTHR42693">
    <property type="entry name" value="ARYLSULFATASE FAMILY MEMBER"/>
    <property type="match status" value="1"/>
</dbReference>
<dbReference type="PANTHER" id="PTHR42693:SF53">
    <property type="entry name" value="ENDO-4-O-SULFATASE"/>
    <property type="match status" value="1"/>
</dbReference>
<dbReference type="Gene3D" id="3.40.720.10">
    <property type="entry name" value="Alkaline Phosphatase, subunit A"/>
    <property type="match status" value="1"/>
</dbReference>
<dbReference type="InterPro" id="IPR000917">
    <property type="entry name" value="Sulfatase_N"/>
</dbReference>
<dbReference type="Pfam" id="PF00884">
    <property type="entry name" value="Sulfatase"/>
    <property type="match status" value="1"/>
</dbReference>
<dbReference type="PROSITE" id="PS00523">
    <property type="entry name" value="SULFATASE_1"/>
    <property type="match status" value="1"/>
</dbReference>
<evidence type="ECO:0000256" key="5">
    <source>
        <dbReference type="SAM" id="SignalP"/>
    </source>
</evidence>
<keyword evidence="3" id="KW-0378">Hydrolase</keyword>
<organism evidence="7 8">
    <name type="scientific">Thalassotalea fonticola</name>
    <dbReference type="NCBI Taxonomy" id="3065649"/>
    <lineage>
        <taxon>Bacteria</taxon>
        <taxon>Pseudomonadati</taxon>
        <taxon>Pseudomonadota</taxon>
        <taxon>Gammaproteobacteria</taxon>
        <taxon>Alteromonadales</taxon>
        <taxon>Colwelliaceae</taxon>
        <taxon>Thalassotalea</taxon>
    </lineage>
</organism>
<dbReference type="PROSITE" id="PS00149">
    <property type="entry name" value="SULFATASE_2"/>
    <property type="match status" value="1"/>
</dbReference>
<comment type="similarity">
    <text evidence="1">Belongs to the sulfatase family.</text>
</comment>
<dbReference type="CDD" id="cd16143">
    <property type="entry name" value="ARS_like"/>
    <property type="match status" value="1"/>
</dbReference>
<feature type="domain" description="Sulfatase N-terminal" evidence="6">
    <location>
        <begin position="30"/>
        <end position="353"/>
    </location>
</feature>
<keyword evidence="8" id="KW-1185">Reference proteome</keyword>
<dbReference type="InterPro" id="IPR050738">
    <property type="entry name" value="Sulfatase"/>
</dbReference>
<sequence length="480" mass="52705">MQALTLPLLLMLCLFVVSIATSNAKEQSKPNIIILLADDLGYGEIQHLNPEGGKIPTPNLDALAQSGITFTDAHSASSVCTPTRYALLTGRYAWRTRLQKGVLTGGESLITGDRLTLAKMLKSQGYHTNMIGKWHLGMLFDDKHDKSEHVAIGTKVTEGPIDKGGFDQFFGFHHARQMNLLIKNQQVSEKITPVQMLPRLTQAAVSYIDSRKHSKQPFFLYIPWNSPHSPVKPSKAWQGKSGLNEHADFVMQTDNSTGQVIDALRRNNLLDNTIIISSADNGSSEKTSNAPELIAKGHYPSAHLRGYKSDAWDGGHRVPFFVSWPKEIFANSTSNQLVSLNDIFTTLSDLLGVNLANDVAEDSISFLPLLIGDDNDSQKAVVRNNAIHHSISGHFAMRQGPWKLILASGSGGWSKPKKDKANTVQLYNIDSDPGEQHNLADTMAEKVTELTLLLQSQVDAGRSTPGTKQHNDVAVNIFKN</sequence>
<dbReference type="InterPro" id="IPR024607">
    <property type="entry name" value="Sulfatase_CS"/>
</dbReference>
<name>A0ABZ0GR74_9GAMM</name>
<feature type="chain" id="PRO_5046290770" evidence="5">
    <location>
        <begin position="25"/>
        <end position="480"/>
    </location>
</feature>
<reference evidence="7 8" key="1">
    <citation type="submission" date="2023-09" db="EMBL/GenBank/DDBJ databases">
        <authorList>
            <person name="Qi X."/>
        </authorList>
    </citation>
    <scope>NUCLEOTIDE SEQUENCE [LARGE SCALE GENOMIC DNA]</scope>
    <source>
        <strain evidence="7 8">S1-1</strain>
    </source>
</reference>
<accession>A0ABZ0GR74</accession>
<evidence type="ECO:0000313" key="7">
    <source>
        <dbReference type="EMBL" id="WOH38150.1"/>
    </source>
</evidence>
<proteinExistence type="inferred from homology"/>
<evidence type="ECO:0000256" key="4">
    <source>
        <dbReference type="ARBA" id="ARBA00022837"/>
    </source>
</evidence>
<evidence type="ECO:0000259" key="6">
    <source>
        <dbReference type="Pfam" id="PF00884"/>
    </source>
</evidence>
<evidence type="ECO:0000256" key="1">
    <source>
        <dbReference type="ARBA" id="ARBA00008779"/>
    </source>
</evidence>
<keyword evidence="2" id="KW-0479">Metal-binding</keyword>
<dbReference type="RefSeq" id="WP_348396923.1">
    <property type="nucleotide sequence ID" value="NZ_CP136600.1"/>
</dbReference>
<dbReference type="InterPro" id="IPR017850">
    <property type="entry name" value="Alkaline_phosphatase_core_sf"/>
</dbReference>
<dbReference type="EMBL" id="CP136600">
    <property type="protein sequence ID" value="WOH38150.1"/>
    <property type="molecule type" value="Genomic_DNA"/>
</dbReference>
<dbReference type="Gene3D" id="3.30.1120.10">
    <property type="match status" value="1"/>
</dbReference>
<dbReference type="Proteomes" id="UP001301442">
    <property type="component" value="Chromosome"/>
</dbReference>
<keyword evidence="4" id="KW-0106">Calcium</keyword>
<evidence type="ECO:0000256" key="3">
    <source>
        <dbReference type="ARBA" id="ARBA00022801"/>
    </source>
</evidence>
<keyword evidence="5" id="KW-0732">Signal</keyword>